<keyword evidence="3" id="KW-1185">Reference proteome</keyword>
<proteinExistence type="predicted"/>
<accession>A0A1L9S8V4</accession>
<dbReference type="STRING" id="1073090.A0A1L9S8V4"/>
<feature type="compositionally biased region" description="Low complexity" evidence="1">
    <location>
        <begin position="46"/>
        <end position="56"/>
    </location>
</feature>
<dbReference type="PANTHER" id="PTHR10811">
    <property type="entry name" value="FRINGE-RELATED"/>
    <property type="match status" value="1"/>
</dbReference>
<dbReference type="InterPro" id="IPR006740">
    <property type="entry name" value="DUF604"/>
</dbReference>
<dbReference type="EMBL" id="KV878351">
    <property type="protein sequence ID" value="OJJ43590.1"/>
    <property type="molecule type" value="Genomic_DNA"/>
</dbReference>
<evidence type="ECO:0008006" key="4">
    <source>
        <dbReference type="Google" id="ProtNLM"/>
    </source>
</evidence>
<name>A0A1L9S8V4_9EURO</name>
<evidence type="ECO:0000313" key="2">
    <source>
        <dbReference type="EMBL" id="OJJ43590.1"/>
    </source>
</evidence>
<dbReference type="AlphaFoldDB" id="A0A1L9S8V4"/>
<evidence type="ECO:0000313" key="3">
    <source>
        <dbReference type="Proteomes" id="UP000184188"/>
    </source>
</evidence>
<dbReference type="OrthoDB" id="414175at2759"/>
<sequence length="497" mass="56304">MTTHRRKSAFFRALVAAALLVCAALVVVLYSRSAPLSDLANPLVLGSSTSSTSSSDDAADVDPDGENGGCNVNLDRLRAWNVNAKSELTSVQYSRIEITASASKDFKQFPDRLDTSLPAYRQISLANKRDHFEILPNEACDPHVHLHVPFNPSRADASHILFGVATTITRLNESLEAFAHWSRGTGARIIAVVEPDENKVLVRRRAEELGIHLQIFEDRAEYLDRYFSLVRVLFQQRTPDTKWVSFIDDDTFFPSMTNLVRRLDSYDASQPQYIGALSEDFAQMHVWGYMAYGGGGVFLSIPLLTTLNEVYPDCRKFTDTGDWRLARCIYTYTTTKFTWERGLYQLDLHGDASGFYESGRPLPLSLHHWKSWFDADMVQMSAVSAVCGDACLLRRWRLNDDWFLVNGFSLIQYSSLLDDLLGMEETWDRSMTRKGNEFAFSLGPLRPKDTGKLSLRLKEAVVAKKVVRQYYLHEGDEETEAQVVEVVWRLNDDDSSM</sequence>
<protein>
    <recommendedName>
        <fullName evidence="4">Glycosyltransferase family 31 protein</fullName>
    </recommendedName>
</protein>
<dbReference type="Gene3D" id="3.90.550.50">
    <property type="match status" value="1"/>
</dbReference>
<dbReference type="GeneID" id="34613836"/>
<dbReference type="Proteomes" id="UP000184188">
    <property type="component" value="Unassembled WGS sequence"/>
</dbReference>
<organism evidence="2 3">
    <name type="scientific">Penicilliopsis zonata CBS 506.65</name>
    <dbReference type="NCBI Taxonomy" id="1073090"/>
    <lineage>
        <taxon>Eukaryota</taxon>
        <taxon>Fungi</taxon>
        <taxon>Dikarya</taxon>
        <taxon>Ascomycota</taxon>
        <taxon>Pezizomycotina</taxon>
        <taxon>Eurotiomycetes</taxon>
        <taxon>Eurotiomycetidae</taxon>
        <taxon>Eurotiales</taxon>
        <taxon>Aspergillaceae</taxon>
        <taxon>Penicilliopsis</taxon>
    </lineage>
</organism>
<feature type="region of interest" description="Disordered" evidence="1">
    <location>
        <begin position="46"/>
        <end position="69"/>
    </location>
</feature>
<dbReference type="RefSeq" id="XP_022578100.1">
    <property type="nucleotide sequence ID" value="XM_022727372.1"/>
</dbReference>
<dbReference type="Pfam" id="PF04646">
    <property type="entry name" value="DUF604"/>
    <property type="match status" value="1"/>
</dbReference>
<evidence type="ECO:0000256" key="1">
    <source>
        <dbReference type="SAM" id="MobiDB-lite"/>
    </source>
</evidence>
<dbReference type="VEuPathDB" id="FungiDB:ASPZODRAFT_19312"/>
<gene>
    <name evidence="2" type="ORF">ASPZODRAFT_19312</name>
</gene>
<reference evidence="3" key="1">
    <citation type="journal article" date="2017" name="Genome Biol.">
        <title>Comparative genomics reveals high biological diversity and specific adaptations in the industrially and medically important fungal genus Aspergillus.</title>
        <authorList>
            <person name="de Vries R.P."/>
            <person name="Riley R."/>
            <person name="Wiebenga A."/>
            <person name="Aguilar-Osorio G."/>
            <person name="Amillis S."/>
            <person name="Uchima C.A."/>
            <person name="Anderluh G."/>
            <person name="Asadollahi M."/>
            <person name="Askin M."/>
            <person name="Barry K."/>
            <person name="Battaglia E."/>
            <person name="Bayram O."/>
            <person name="Benocci T."/>
            <person name="Braus-Stromeyer S.A."/>
            <person name="Caldana C."/>
            <person name="Canovas D."/>
            <person name="Cerqueira G.C."/>
            <person name="Chen F."/>
            <person name="Chen W."/>
            <person name="Choi C."/>
            <person name="Clum A."/>
            <person name="Dos Santos R.A."/>
            <person name="Damasio A.R."/>
            <person name="Diallinas G."/>
            <person name="Emri T."/>
            <person name="Fekete E."/>
            <person name="Flipphi M."/>
            <person name="Freyberg S."/>
            <person name="Gallo A."/>
            <person name="Gournas C."/>
            <person name="Habgood R."/>
            <person name="Hainaut M."/>
            <person name="Harispe M.L."/>
            <person name="Henrissat B."/>
            <person name="Hilden K.S."/>
            <person name="Hope R."/>
            <person name="Hossain A."/>
            <person name="Karabika E."/>
            <person name="Karaffa L."/>
            <person name="Karanyi Z."/>
            <person name="Krasevec N."/>
            <person name="Kuo A."/>
            <person name="Kusch H."/>
            <person name="LaButti K."/>
            <person name="Lagendijk E.L."/>
            <person name="Lapidus A."/>
            <person name="Levasseur A."/>
            <person name="Lindquist E."/>
            <person name="Lipzen A."/>
            <person name="Logrieco A.F."/>
            <person name="MacCabe A."/>
            <person name="Maekelae M.R."/>
            <person name="Malavazi I."/>
            <person name="Melin P."/>
            <person name="Meyer V."/>
            <person name="Mielnichuk N."/>
            <person name="Miskei M."/>
            <person name="Molnar A.P."/>
            <person name="Mule G."/>
            <person name="Ngan C.Y."/>
            <person name="Orejas M."/>
            <person name="Orosz E."/>
            <person name="Ouedraogo J.P."/>
            <person name="Overkamp K.M."/>
            <person name="Park H.-S."/>
            <person name="Perrone G."/>
            <person name="Piumi F."/>
            <person name="Punt P.J."/>
            <person name="Ram A.F."/>
            <person name="Ramon A."/>
            <person name="Rauscher S."/>
            <person name="Record E."/>
            <person name="Riano-Pachon D.M."/>
            <person name="Robert V."/>
            <person name="Roehrig J."/>
            <person name="Ruller R."/>
            <person name="Salamov A."/>
            <person name="Salih N.S."/>
            <person name="Samson R.A."/>
            <person name="Sandor E."/>
            <person name="Sanguinetti M."/>
            <person name="Schuetze T."/>
            <person name="Sepcic K."/>
            <person name="Shelest E."/>
            <person name="Sherlock G."/>
            <person name="Sophianopoulou V."/>
            <person name="Squina F.M."/>
            <person name="Sun H."/>
            <person name="Susca A."/>
            <person name="Todd R.B."/>
            <person name="Tsang A."/>
            <person name="Unkles S.E."/>
            <person name="van de Wiele N."/>
            <person name="van Rossen-Uffink D."/>
            <person name="Oliveira J.V."/>
            <person name="Vesth T.C."/>
            <person name="Visser J."/>
            <person name="Yu J.-H."/>
            <person name="Zhou M."/>
            <person name="Andersen M.R."/>
            <person name="Archer D.B."/>
            <person name="Baker S.E."/>
            <person name="Benoit I."/>
            <person name="Brakhage A.A."/>
            <person name="Braus G.H."/>
            <person name="Fischer R."/>
            <person name="Frisvad J.C."/>
            <person name="Goldman G.H."/>
            <person name="Houbraken J."/>
            <person name="Oakley B."/>
            <person name="Pocsi I."/>
            <person name="Scazzocchio C."/>
            <person name="Seiboth B."/>
            <person name="vanKuyk P.A."/>
            <person name="Wortman J."/>
            <person name="Dyer P.S."/>
            <person name="Grigoriev I.V."/>
        </authorList>
    </citation>
    <scope>NUCLEOTIDE SEQUENCE [LARGE SCALE GENOMIC DNA]</scope>
    <source>
        <strain evidence="3">CBS 506.65</strain>
    </source>
</reference>